<dbReference type="AlphaFoldDB" id="A0A0L0F0Q8"/>
<protein>
    <submittedName>
        <fullName evidence="1">Uncharacterized protein</fullName>
    </submittedName>
</protein>
<organism evidence="1 2">
    <name type="scientific">Sphaeroforma arctica JP610</name>
    <dbReference type="NCBI Taxonomy" id="667725"/>
    <lineage>
        <taxon>Eukaryota</taxon>
        <taxon>Ichthyosporea</taxon>
        <taxon>Ichthyophonida</taxon>
        <taxon>Sphaeroforma</taxon>
    </lineage>
</organism>
<keyword evidence="2" id="KW-1185">Reference proteome</keyword>
<reference evidence="1 2" key="1">
    <citation type="submission" date="2011-02" db="EMBL/GenBank/DDBJ databases">
        <title>The Genome Sequence of Sphaeroforma arctica JP610.</title>
        <authorList>
            <consortium name="The Broad Institute Genome Sequencing Platform"/>
            <person name="Russ C."/>
            <person name="Cuomo C."/>
            <person name="Young S.K."/>
            <person name="Zeng Q."/>
            <person name="Gargeya S."/>
            <person name="Alvarado L."/>
            <person name="Berlin A."/>
            <person name="Chapman S.B."/>
            <person name="Chen Z."/>
            <person name="Freedman E."/>
            <person name="Gellesch M."/>
            <person name="Goldberg J."/>
            <person name="Griggs A."/>
            <person name="Gujja S."/>
            <person name="Heilman E."/>
            <person name="Heiman D."/>
            <person name="Howarth C."/>
            <person name="Mehta T."/>
            <person name="Neiman D."/>
            <person name="Pearson M."/>
            <person name="Roberts A."/>
            <person name="Saif S."/>
            <person name="Shea T."/>
            <person name="Shenoy N."/>
            <person name="Sisk P."/>
            <person name="Stolte C."/>
            <person name="Sykes S."/>
            <person name="White J."/>
            <person name="Yandava C."/>
            <person name="Burger G."/>
            <person name="Gray M.W."/>
            <person name="Holland P.W.H."/>
            <person name="King N."/>
            <person name="Lang F.B.F."/>
            <person name="Roger A.J."/>
            <person name="Ruiz-Trillo I."/>
            <person name="Haas B."/>
            <person name="Nusbaum C."/>
            <person name="Birren B."/>
        </authorList>
    </citation>
    <scope>NUCLEOTIDE SEQUENCE [LARGE SCALE GENOMIC DNA]</scope>
    <source>
        <strain evidence="1 2">JP610</strain>
    </source>
</reference>
<evidence type="ECO:0000313" key="1">
    <source>
        <dbReference type="EMBL" id="KNC70179.1"/>
    </source>
</evidence>
<accession>A0A0L0F0Q8</accession>
<dbReference type="RefSeq" id="XP_014144081.1">
    <property type="nucleotide sequence ID" value="XM_014288606.1"/>
</dbReference>
<sequence>MKDTAIVVMKHGGALVAGMCATTVTMGLLELTAHTVYPDVSEQTQVEKIPAGAAAMVLVGNVAGACA</sequence>
<name>A0A0L0F0Q8_9EUKA</name>
<dbReference type="EMBL" id="KQ251898">
    <property type="protein sequence ID" value="KNC70179.1"/>
    <property type="molecule type" value="Genomic_DNA"/>
</dbReference>
<dbReference type="Proteomes" id="UP000054560">
    <property type="component" value="Unassembled WGS sequence"/>
</dbReference>
<dbReference type="GeneID" id="25917804"/>
<evidence type="ECO:0000313" key="2">
    <source>
        <dbReference type="Proteomes" id="UP000054560"/>
    </source>
</evidence>
<feature type="non-terminal residue" evidence="1">
    <location>
        <position position="67"/>
    </location>
</feature>
<gene>
    <name evidence="1" type="ORF">SARC_17300</name>
</gene>
<proteinExistence type="predicted"/>